<keyword evidence="1" id="KW-0812">Transmembrane</keyword>
<dbReference type="InParanoid" id="W4KN43"/>
<evidence type="ECO:0000313" key="2">
    <source>
        <dbReference type="EMBL" id="ETW86466.1"/>
    </source>
</evidence>
<reference evidence="2 3" key="1">
    <citation type="journal article" date="2012" name="New Phytol.">
        <title>Insight into trade-off between wood decay and parasitism from the genome of a fungal forest pathogen.</title>
        <authorList>
            <person name="Olson A."/>
            <person name="Aerts A."/>
            <person name="Asiegbu F."/>
            <person name="Belbahri L."/>
            <person name="Bouzid O."/>
            <person name="Broberg A."/>
            <person name="Canback B."/>
            <person name="Coutinho P.M."/>
            <person name="Cullen D."/>
            <person name="Dalman K."/>
            <person name="Deflorio G."/>
            <person name="van Diepen L.T."/>
            <person name="Dunand C."/>
            <person name="Duplessis S."/>
            <person name="Durling M."/>
            <person name="Gonthier P."/>
            <person name="Grimwood J."/>
            <person name="Fossdal C.G."/>
            <person name="Hansson D."/>
            <person name="Henrissat B."/>
            <person name="Hietala A."/>
            <person name="Himmelstrand K."/>
            <person name="Hoffmeister D."/>
            <person name="Hogberg N."/>
            <person name="James T.Y."/>
            <person name="Karlsson M."/>
            <person name="Kohler A."/>
            <person name="Kues U."/>
            <person name="Lee Y.H."/>
            <person name="Lin Y.C."/>
            <person name="Lind M."/>
            <person name="Lindquist E."/>
            <person name="Lombard V."/>
            <person name="Lucas S."/>
            <person name="Lunden K."/>
            <person name="Morin E."/>
            <person name="Murat C."/>
            <person name="Park J."/>
            <person name="Raffaello T."/>
            <person name="Rouze P."/>
            <person name="Salamov A."/>
            <person name="Schmutz J."/>
            <person name="Solheim H."/>
            <person name="Stahlberg J."/>
            <person name="Velez H."/>
            <person name="de Vries R.P."/>
            <person name="Wiebenga A."/>
            <person name="Woodward S."/>
            <person name="Yakovlev I."/>
            <person name="Garbelotto M."/>
            <person name="Martin F."/>
            <person name="Grigoriev I.V."/>
            <person name="Stenlid J."/>
        </authorList>
    </citation>
    <scope>NUCLEOTIDE SEQUENCE [LARGE SCALE GENOMIC DNA]</scope>
    <source>
        <strain evidence="2 3">TC 32-1</strain>
    </source>
</reference>
<keyword evidence="3" id="KW-1185">Reference proteome</keyword>
<evidence type="ECO:0000313" key="3">
    <source>
        <dbReference type="Proteomes" id="UP000030671"/>
    </source>
</evidence>
<gene>
    <name evidence="2" type="ORF">HETIRDRAFT_412913</name>
</gene>
<dbReference type="GeneID" id="20673077"/>
<feature type="transmembrane region" description="Helical" evidence="1">
    <location>
        <begin position="151"/>
        <end position="168"/>
    </location>
</feature>
<dbReference type="HOGENOM" id="CLU_1326521_0_0_1"/>
<dbReference type="KEGG" id="hir:HETIRDRAFT_412913"/>
<protein>
    <submittedName>
        <fullName evidence="2">Uncharacterized protein</fullName>
    </submittedName>
</protein>
<proteinExistence type="predicted"/>
<name>W4KN43_HETIT</name>
<dbReference type="RefSeq" id="XP_009540486.1">
    <property type="nucleotide sequence ID" value="XM_009542191.1"/>
</dbReference>
<feature type="transmembrane region" description="Helical" evidence="1">
    <location>
        <begin position="126"/>
        <end position="145"/>
    </location>
</feature>
<keyword evidence="1" id="KW-1133">Transmembrane helix</keyword>
<organism evidence="2 3">
    <name type="scientific">Heterobasidion irregulare (strain TC 32-1)</name>
    <dbReference type="NCBI Taxonomy" id="747525"/>
    <lineage>
        <taxon>Eukaryota</taxon>
        <taxon>Fungi</taxon>
        <taxon>Dikarya</taxon>
        <taxon>Basidiomycota</taxon>
        <taxon>Agaricomycotina</taxon>
        <taxon>Agaricomycetes</taxon>
        <taxon>Russulales</taxon>
        <taxon>Bondarzewiaceae</taxon>
        <taxon>Heterobasidion</taxon>
        <taxon>Heterobasidion annosum species complex</taxon>
    </lineage>
</organism>
<dbReference type="AlphaFoldDB" id="W4KN43"/>
<dbReference type="Proteomes" id="UP000030671">
    <property type="component" value="Unassembled WGS sequence"/>
</dbReference>
<evidence type="ECO:0000256" key="1">
    <source>
        <dbReference type="SAM" id="Phobius"/>
    </source>
</evidence>
<dbReference type="OrthoDB" id="165382at2759"/>
<accession>W4KN43</accession>
<dbReference type="EMBL" id="KI925454">
    <property type="protein sequence ID" value="ETW86466.1"/>
    <property type="molecule type" value="Genomic_DNA"/>
</dbReference>
<keyword evidence="1" id="KW-0472">Membrane</keyword>
<sequence length="207" mass="22701">MVGTGQKERGMANRSVVLWAGRSMWARMPMGTRQTSLIISSQSCGVSVCLFAVHGCTAGVECEHMCRWSRFLLMNTGKLARCIHCELPLHPAAPRQALLHFTIMLLSNPSNMCPPPAALLEAIKQCIFIMYSVIYAAGTVIFTGLSERGEWVDIGLCLLFGGFTVLATKGMSVLLMMEYIEIFAEWITYPILAVRPPAPCAFFAASC</sequence>